<keyword evidence="2" id="KW-0812">Transmembrane</keyword>
<keyword evidence="2" id="KW-1133">Transmembrane helix</keyword>
<protein>
    <submittedName>
        <fullName evidence="3">Uncharacterized protein</fullName>
    </submittedName>
</protein>
<name>A0ABP6PAT8_9ACTN</name>
<evidence type="ECO:0000313" key="3">
    <source>
        <dbReference type="EMBL" id="GAA3168204.1"/>
    </source>
</evidence>
<organism evidence="3 4">
    <name type="scientific">Streptomyces virens</name>
    <dbReference type="NCBI Taxonomy" id="285572"/>
    <lineage>
        <taxon>Bacteria</taxon>
        <taxon>Bacillati</taxon>
        <taxon>Actinomycetota</taxon>
        <taxon>Actinomycetes</taxon>
        <taxon>Kitasatosporales</taxon>
        <taxon>Streptomycetaceae</taxon>
        <taxon>Streptomyces</taxon>
    </lineage>
</organism>
<evidence type="ECO:0000313" key="4">
    <source>
        <dbReference type="Proteomes" id="UP001501866"/>
    </source>
</evidence>
<gene>
    <name evidence="3" type="ORF">GCM10010451_15680</name>
</gene>
<comment type="caution">
    <text evidence="3">The sequence shown here is derived from an EMBL/GenBank/DDBJ whole genome shotgun (WGS) entry which is preliminary data.</text>
</comment>
<keyword evidence="4" id="KW-1185">Reference proteome</keyword>
<evidence type="ECO:0000256" key="1">
    <source>
        <dbReference type="SAM" id="MobiDB-lite"/>
    </source>
</evidence>
<accession>A0ABP6PAT8</accession>
<evidence type="ECO:0000256" key="2">
    <source>
        <dbReference type="SAM" id="Phobius"/>
    </source>
</evidence>
<keyword evidence="2" id="KW-0472">Membrane</keyword>
<dbReference type="EMBL" id="BAAAUH010000007">
    <property type="protein sequence ID" value="GAA3168204.1"/>
    <property type="molecule type" value="Genomic_DNA"/>
</dbReference>
<reference evidence="4" key="1">
    <citation type="journal article" date="2019" name="Int. J. Syst. Evol. Microbiol.">
        <title>The Global Catalogue of Microorganisms (GCM) 10K type strain sequencing project: providing services to taxonomists for standard genome sequencing and annotation.</title>
        <authorList>
            <consortium name="The Broad Institute Genomics Platform"/>
            <consortium name="The Broad Institute Genome Sequencing Center for Infectious Disease"/>
            <person name="Wu L."/>
            <person name="Ma J."/>
        </authorList>
    </citation>
    <scope>NUCLEOTIDE SEQUENCE [LARGE SCALE GENOMIC DNA]</scope>
    <source>
        <strain evidence="4">JCM 9095</strain>
    </source>
</reference>
<feature type="transmembrane region" description="Helical" evidence="2">
    <location>
        <begin position="94"/>
        <end position="114"/>
    </location>
</feature>
<proteinExistence type="predicted"/>
<sequence>MLHLVVAVDAEPVTASLHVSLQILRGWAPRTRQARADTGSRDRIGTGSRDWIGRVHATGSARALATGSARAGFGRRARGDPTPHAPRASWKGPAMAVLAVLIPLSMLGVILVLGRYEELLLPSPRTDVEPAENGVGRLGR</sequence>
<dbReference type="Proteomes" id="UP001501866">
    <property type="component" value="Unassembled WGS sequence"/>
</dbReference>
<feature type="region of interest" description="Disordered" evidence="1">
    <location>
        <begin position="70"/>
        <end position="89"/>
    </location>
</feature>